<organism evidence="14 15">
    <name type="scientific">Acrobeloides nanus</name>
    <dbReference type="NCBI Taxonomy" id="290746"/>
    <lineage>
        <taxon>Eukaryota</taxon>
        <taxon>Metazoa</taxon>
        <taxon>Ecdysozoa</taxon>
        <taxon>Nematoda</taxon>
        <taxon>Chromadorea</taxon>
        <taxon>Rhabditida</taxon>
        <taxon>Tylenchina</taxon>
        <taxon>Cephalobomorpha</taxon>
        <taxon>Cephaloboidea</taxon>
        <taxon>Cephalobidae</taxon>
        <taxon>Acrobeloides</taxon>
    </lineage>
</organism>
<comment type="function">
    <text evidence="9">Plays an important role in the de novo pathway and in the salvage pathway of purine nucleotide biosynthesis. Catalyzes the first commited step in the biosynthesis of AMP from IMP.</text>
</comment>
<keyword evidence="7 9" id="KW-0342">GTP-binding</keyword>
<evidence type="ECO:0000256" key="9">
    <source>
        <dbReference type="HAMAP-Rule" id="MF_03125"/>
    </source>
</evidence>
<dbReference type="GO" id="GO:0000287">
    <property type="term" value="F:magnesium ion binding"/>
    <property type="evidence" value="ECO:0007669"/>
    <property type="project" value="UniProtKB-UniRule"/>
</dbReference>
<comment type="subcellular location">
    <subcellularLocation>
        <location evidence="9">Cytoplasm</location>
    </subcellularLocation>
</comment>
<dbReference type="SUPFAM" id="SSF52540">
    <property type="entry name" value="P-loop containing nucleoside triphosphate hydrolases"/>
    <property type="match status" value="1"/>
</dbReference>
<dbReference type="InterPro" id="IPR042110">
    <property type="entry name" value="Adenylosuccinate_synth_dom2"/>
</dbReference>
<evidence type="ECO:0000313" key="14">
    <source>
        <dbReference type="Proteomes" id="UP000887540"/>
    </source>
</evidence>
<dbReference type="GO" id="GO:0005525">
    <property type="term" value="F:GTP binding"/>
    <property type="evidence" value="ECO:0007669"/>
    <property type="project" value="UniProtKB-UniRule"/>
</dbReference>
<dbReference type="InterPro" id="IPR007308">
    <property type="entry name" value="Rtr1/RPAP2_dom"/>
</dbReference>
<evidence type="ECO:0000256" key="3">
    <source>
        <dbReference type="ARBA" id="ARBA00022723"/>
    </source>
</evidence>
<evidence type="ECO:0000256" key="10">
    <source>
        <dbReference type="PROSITE-ProRule" id="PRU00812"/>
    </source>
</evidence>
<keyword evidence="2 9" id="KW-0436">Ligase</keyword>
<dbReference type="HAMAP" id="MF_00011">
    <property type="entry name" value="Adenylosucc_synth"/>
    <property type="match status" value="1"/>
</dbReference>
<dbReference type="FunFam" id="1.10.300.10:FF:000002">
    <property type="entry name" value="Adenylosuccinate synthetase, chloroplastic"/>
    <property type="match status" value="1"/>
</dbReference>
<dbReference type="Gene3D" id="3.90.170.10">
    <property type="entry name" value="Adenylosuccinate Synthetase, subunit A, domain 3"/>
    <property type="match status" value="1"/>
</dbReference>
<keyword evidence="4 9" id="KW-0547">Nucleotide-binding</keyword>
<dbReference type="NCBIfam" id="TIGR00184">
    <property type="entry name" value="purA"/>
    <property type="match status" value="1"/>
</dbReference>
<dbReference type="EC" id="6.3.4.4" evidence="9 12"/>
<dbReference type="AlphaFoldDB" id="A0A914D5G5"/>
<dbReference type="SMART" id="SM00788">
    <property type="entry name" value="Adenylsucc_synt"/>
    <property type="match status" value="1"/>
</dbReference>
<dbReference type="FunFam" id="3.90.170.10:FF:000001">
    <property type="entry name" value="Adenylosuccinate synthetase"/>
    <property type="match status" value="1"/>
</dbReference>
<dbReference type="Gene3D" id="3.40.440.10">
    <property type="entry name" value="Adenylosuccinate Synthetase, subunit A, domain 1"/>
    <property type="match status" value="1"/>
</dbReference>
<dbReference type="PROSITE" id="PS01266">
    <property type="entry name" value="ADENYLOSUCCIN_SYN_1"/>
    <property type="match status" value="1"/>
</dbReference>
<dbReference type="PANTHER" id="PTHR11846:SF0">
    <property type="entry name" value="ADENYLOSUCCINATE SYNTHETASE"/>
    <property type="match status" value="1"/>
</dbReference>
<feature type="domain" description="RTR1-type" evidence="13">
    <location>
        <begin position="449"/>
        <end position="533"/>
    </location>
</feature>
<feature type="binding site" evidence="9">
    <location>
        <position position="267"/>
    </location>
    <ligand>
        <name>IMP</name>
        <dbReference type="ChEBI" id="CHEBI:58053"/>
    </ligand>
</feature>
<evidence type="ECO:0000256" key="5">
    <source>
        <dbReference type="ARBA" id="ARBA00022755"/>
    </source>
</evidence>
<dbReference type="GO" id="GO:0005737">
    <property type="term" value="C:cytoplasm"/>
    <property type="evidence" value="ECO:0007669"/>
    <property type="project" value="UniProtKB-SubCell"/>
</dbReference>
<dbReference type="InterPro" id="IPR027417">
    <property type="entry name" value="P-loop_NTPase"/>
</dbReference>
<comment type="pathway">
    <text evidence="9 12">Purine metabolism; AMP biosynthesis via de novo pathway; AMP from IMP: step 1/2.</text>
</comment>
<dbReference type="GO" id="GO:0004019">
    <property type="term" value="F:adenylosuccinate synthase activity"/>
    <property type="evidence" value="ECO:0007669"/>
    <property type="project" value="UniProtKB-UniRule"/>
</dbReference>
<dbReference type="InterPro" id="IPR042109">
    <property type="entry name" value="Adenylosuccinate_synth_dom1"/>
</dbReference>
<accession>A0A914D5G5</accession>
<protein>
    <recommendedName>
        <fullName evidence="9 12">Adenylosuccinate synthetase</fullName>
        <shortName evidence="9">AMPSase</shortName>
        <shortName evidence="9">AdSS</shortName>
        <ecNumber evidence="9 12">6.3.4.4</ecNumber>
    </recommendedName>
    <alternativeName>
        <fullName evidence="9">IMP--aspartate ligase</fullName>
    </alternativeName>
</protein>
<dbReference type="NCBIfam" id="NF002223">
    <property type="entry name" value="PRK01117.1"/>
    <property type="match status" value="1"/>
</dbReference>
<comment type="function">
    <text evidence="12">Plays an important role in the de novo pathway of purine nucleotide biosynthesis.</text>
</comment>
<feature type="active site" description="Proton acceptor" evidence="9">
    <location>
        <position position="37"/>
    </location>
</feature>
<keyword evidence="14" id="KW-1185">Reference proteome</keyword>
<evidence type="ECO:0000256" key="7">
    <source>
        <dbReference type="ARBA" id="ARBA00023134"/>
    </source>
</evidence>
<name>A0A914D5G5_9BILA</name>
<evidence type="ECO:0000256" key="8">
    <source>
        <dbReference type="ARBA" id="ARBA00050432"/>
    </source>
</evidence>
<feature type="binding site" evidence="9">
    <location>
        <begin position="37"/>
        <end position="40"/>
    </location>
    <ligand>
        <name>IMP</name>
        <dbReference type="ChEBI" id="CHEBI:58053"/>
    </ligand>
</feature>
<dbReference type="Pfam" id="PF04181">
    <property type="entry name" value="RPAP2_Rtr1"/>
    <property type="match status" value="1"/>
</dbReference>
<dbReference type="Pfam" id="PF00709">
    <property type="entry name" value="Adenylsucc_synt"/>
    <property type="match status" value="1"/>
</dbReference>
<evidence type="ECO:0000256" key="6">
    <source>
        <dbReference type="ARBA" id="ARBA00022842"/>
    </source>
</evidence>
<dbReference type="InterPro" id="IPR042111">
    <property type="entry name" value="Adenylosuccinate_synth_dom3"/>
</dbReference>
<dbReference type="Gene3D" id="1.25.40.820">
    <property type="match status" value="1"/>
</dbReference>
<dbReference type="InterPro" id="IPR018220">
    <property type="entry name" value="Adenylosuccin_syn_GTP-bd"/>
</dbReference>
<keyword evidence="3 9" id="KW-0479">Metal-binding</keyword>
<dbReference type="CDD" id="cd03108">
    <property type="entry name" value="AdSS"/>
    <property type="match status" value="1"/>
</dbReference>
<evidence type="ECO:0000256" key="2">
    <source>
        <dbReference type="ARBA" id="ARBA00022598"/>
    </source>
</evidence>
<evidence type="ECO:0000256" key="4">
    <source>
        <dbReference type="ARBA" id="ARBA00022741"/>
    </source>
</evidence>
<dbReference type="InterPro" id="IPR033128">
    <property type="entry name" value="Adenylosuccin_syn_Lys_AS"/>
</dbReference>
<dbReference type="InterPro" id="IPR038534">
    <property type="entry name" value="Rtr1/RPAP2_sf"/>
</dbReference>
<feature type="binding site" evidence="9">
    <location>
        <begin position="441"/>
        <end position="443"/>
    </location>
    <ligand>
        <name>GTP</name>
        <dbReference type="ChEBI" id="CHEBI:37565"/>
    </ligand>
</feature>
<dbReference type="GO" id="GO:0046040">
    <property type="term" value="P:IMP metabolic process"/>
    <property type="evidence" value="ECO:0007669"/>
    <property type="project" value="TreeGrafter"/>
</dbReference>
<evidence type="ECO:0000256" key="12">
    <source>
        <dbReference type="RuleBase" id="RU000520"/>
    </source>
</evidence>
<feature type="binding site" evidence="9">
    <location>
        <begin position="64"/>
        <end position="67"/>
    </location>
    <ligand>
        <name>IMP</name>
        <dbReference type="ChEBI" id="CHEBI:58053"/>
    </ligand>
</feature>
<keyword evidence="6 9" id="KW-0460">Magnesium</keyword>
<feature type="binding site" evidence="9">
    <location>
        <begin position="36"/>
        <end position="42"/>
    </location>
    <ligand>
        <name>GTP</name>
        <dbReference type="ChEBI" id="CHEBI:37565"/>
    </ligand>
</feature>
<feature type="binding site" evidence="9">
    <location>
        <position position="333"/>
    </location>
    <ligand>
        <name>GTP</name>
        <dbReference type="ChEBI" id="CHEBI:37565"/>
    </ligand>
</feature>
<dbReference type="GO" id="GO:0044208">
    <property type="term" value="P:'de novo' AMP biosynthetic process"/>
    <property type="evidence" value="ECO:0007669"/>
    <property type="project" value="UniProtKB-UniRule"/>
</dbReference>
<dbReference type="PANTHER" id="PTHR11846">
    <property type="entry name" value="ADENYLOSUCCINATE SYNTHETASE"/>
    <property type="match status" value="1"/>
</dbReference>
<keyword evidence="9" id="KW-0963">Cytoplasm</keyword>
<dbReference type="WBParaSite" id="ACRNAN_scaffold181.g6723.t1">
    <property type="protein sequence ID" value="ACRNAN_scaffold181.g6723.t1"/>
    <property type="gene ID" value="ACRNAN_scaffold181.g6723"/>
</dbReference>
<keyword evidence="5 9" id="KW-0658">Purine biosynthesis</keyword>
<feature type="binding site" evidence="9">
    <location>
        <position position="172"/>
    </location>
    <ligand>
        <name>IMP</name>
        <dbReference type="ChEBI" id="CHEBI:58053"/>
        <note>ligand shared between dimeric partners</note>
    </ligand>
</feature>
<dbReference type="Gene3D" id="1.10.300.10">
    <property type="entry name" value="Adenylosuccinate Synthetase, subunit A, domain 2"/>
    <property type="match status" value="1"/>
</dbReference>
<evidence type="ECO:0000313" key="15">
    <source>
        <dbReference type="WBParaSite" id="ACRNAN_scaffold181.g6723.t1"/>
    </source>
</evidence>
<dbReference type="PROSITE" id="PS00513">
    <property type="entry name" value="ADENYLOSUCCIN_SYN_2"/>
    <property type="match status" value="1"/>
</dbReference>
<feature type="binding site" evidence="9">
    <location>
        <begin position="66"/>
        <end position="68"/>
    </location>
    <ligand>
        <name>GTP</name>
        <dbReference type="ChEBI" id="CHEBI:37565"/>
    </ligand>
</feature>
<feature type="binding site" evidence="9">
    <location>
        <position position="158"/>
    </location>
    <ligand>
        <name>IMP</name>
        <dbReference type="ChEBI" id="CHEBI:58053"/>
    </ligand>
</feature>
<dbReference type="PROSITE" id="PS51479">
    <property type="entry name" value="ZF_RTR1"/>
    <property type="match status" value="1"/>
</dbReference>
<dbReference type="InterPro" id="IPR001114">
    <property type="entry name" value="Adenylosuccinate_synthetase"/>
</dbReference>
<feature type="binding site" evidence="9">
    <location>
        <position position="37"/>
    </location>
    <ligand>
        <name>Mg(2+)</name>
        <dbReference type="ChEBI" id="CHEBI:18420"/>
    </ligand>
</feature>
<feature type="binding site" evidence="9">
    <location>
        <begin position="327"/>
        <end position="333"/>
    </location>
    <ligand>
        <name>substrate</name>
    </ligand>
</feature>
<feature type="active site" evidence="11">
    <location>
        <position position="169"/>
    </location>
</feature>
<sequence length="878" mass="99272">MSTSANNTNGFSTHNGVKVKYPAGAGVTVLLGAQWGDEGKGKIIDFLIQHHKVDITARCQGGNNAGHTVIANGKKYDFHLLPSGMISERCDNVIGNGVVVNLEAFFSELDHNGITRDMPGWENRIKISNRAHLVLDVHKQVDGRQEDSLDTKSKIGTTNRGIGPTYSSKCFRNGLRIVDLLGDFDDFSKRYHSLVAHYKRQFPSIDIDEADELARLKEHAEKLRQLNLVADTAMFLDRMRKQGKNILIEGANGALLDIDFGTYPYVTSSNATVGGACTGLGIPPTAVKEVIGVVKAYQTRVGTGPFPTEQLNEVGEKLQQIGLEWGVTTGRKRRCGWLDLILLRGASIINGFTLIALTKLDVLDTFEEIKVAVGYKLDGQVLTDPPAHAADWERIEVEYKSFPGWLETTSEMRSFDELPENCRNYVKFIENFVEVPIGFIGVGASREALILNLLDSNSWNEVIEERYLGKLCGFPLCPKNVIVQTKQKYRIDRKMKKVYETSSLRQKFCSEKCFLQSKAIQDQLYQEPLWLTGDRPCDRPYKKYEIIPVPSDKYNETEASCSDKFEIVTQSIVTRLHDLKIAEHAKSDNENEEDLETDFDEKKASKEENENFVHAIKSFISTKSGAIMKKESCKIEKKTELPANRIDDRLAKIIEKCGKKPREKRAPPPIIEAQPINAICLNKQTSHADDFTKIFKSWISPTTVRLVKKSDSPDSELELTFTELVKQFYAGDSMSVENKKRKQKEEELKAMRFPLVDNIDQHFRRVEILFSSLKSSWSKMITCLEVDFSLENTKNLLSSFTLNSENCILSRDDKPFATAAIFELICYNEMNEWISKDTNRDRYQKYIESMGLPNDYFRRLIAECMGEIGGSGLHEENS</sequence>
<comment type="cofactor">
    <cofactor evidence="9">
        <name>Mg(2+)</name>
        <dbReference type="ChEBI" id="CHEBI:18420"/>
    </cofactor>
    <text evidence="9">Binds 1 Mg(2+) ion per subunit.</text>
</comment>
<feature type="binding site" evidence="9">
    <location>
        <position position="331"/>
    </location>
    <ligand>
        <name>IMP</name>
        <dbReference type="ChEBI" id="CHEBI:58053"/>
    </ligand>
</feature>
<feature type="binding site" evidence="9">
    <location>
        <begin position="359"/>
        <end position="361"/>
    </location>
    <ligand>
        <name>GTP</name>
        <dbReference type="ChEBI" id="CHEBI:37565"/>
    </ligand>
</feature>
<dbReference type="Proteomes" id="UP000887540">
    <property type="component" value="Unplaced"/>
</dbReference>
<evidence type="ECO:0000259" key="13">
    <source>
        <dbReference type="PROSITE" id="PS51479"/>
    </source>
</evidence>
<comment type="similarity">
    <text evidence="9 12">Belongs to the adenylosuccinate synthetase family.</text>
</comment>
<comment type="catalytic activity">
    <reaction evidence="8 9 12">
        <text>IMP + L-aspartate + GTP = N(6)-(1,2-dicarboxyethyl)-AMP + GDP + phosphate + 2 H(+)</text>
        <dbReference type="Rhea" id="RHEA:15753"/>
        <dbReference type="ChEBI" id="CHEBI:15378"/>
        <dbReference type="ChEBI" id="CHEBI:29991"/>
        <dbReference type="ChEBI" id="CHEBI:37565"/>
        <dbReference type="ChEBI" id="CHEBI:43474"/>
        <dbReference type="ChEBI" id="CHEBI:57567"/>
        <dbReference type="ChEBI" id="CHEBI:58053"/>
        <dbReference type="ChEBI" id="CHEBI:58189"/>
        <dbReference type="EC" id="6.3.4.4"/>
    </reaction>
</comment>
<evidence type="ECO:0000256" key="11">
    <source>
        <dbReference type="PROSITE-ProRule" id="PRU10134"/>
    </source>
</evidence>
<comment type="subunit">
    <text evidence="1 9">Homodimer.</text>
</comment>
<comment type="similarity">
    <text evidence="10">Belongs to the RPAP2 family.</text>
</comment>
<feature type="binding site" evidence="9">
    <location>
        <position position="252"/>
    </location>
    <ligand>
        <name>IMP</name>
        <dbReference type="ChEBI" id="CHEBI:58053"/>
    </ligand>
</feature>
<feature type="active site" description="Proton donor" evidence="9">
    <location>
        <position position="67"/>
    </location>
</feature>
<feature type="binding site" evidence="9">
    <location>
        <position position="66"/>
    </location>
    <ligand>
        <name>Mg(2+)</name>
        <dbReference type="ChEBI" id="CHEBI:18420"/>
    </ligand>
</feature>
<evidence type="ECO:0000256" key="1">
    <source>
        <dbReference type="ARBA" id="ARBA00011738"/>
    </source>
</evidence>
<reference evidence="15" key="1">
    <citation type="submission" date="2022-11" db="UniProtKB">
        <authorList>
            <consortium name="WormBaseParasite"/>
        </authorList>
    </citation>
    <scope>IDENTIFICATION</scope>
</reference>
<proteinExistence type="inferred from homology"/>